<evidence type="ECO:0000313" key="9">
    <source>
        <dbReference type="Proteomes" id="UP000530670"/>
    </source>
</evidence>
<dbReference type="PROSITE" id="PS51782">
    <property type="entry name" value="LYSM"/>
    <property type="match status" value="4"/>
</dbReference>
<evidence type="ECO:0000256" key="1">
    <source>
        <dbReference type="ARBA" id="ARBA00022669"/>
    </source>
</evidence>
<dbReference type="SUPFAM" id="SSF54106">
    <property type="entry name" value="LysM domain"/>
    <property type="match status" value="2"/>
</dbReference>
<feature type="compositionally biased region" description="Low complexity" evidence="5">
    <location>
        <begin position="109"/>
        <end position="128"/>
    </location>
</feature>
<feature type="signal peptide" evidence="6">
    <location>
        <begin position="1"/>
        <end position="20"/>
    </location>
</feature>
<dbReference type="SMART" id="SM00257">
    <property type="entry name" value="LysM"/>
    <property type="match status" value="4"/>
</dbReference>
<evidence type="ECO:0000256" key="3">
    <source>
        <dbReference type="ARBA" id="ARBA00023026"/>
    </source>
</evidence>
<evidence type="ECO:0000313" key="8">
    <source>
        <dbReference type="EMBL" id="KAF5629023.1"/>
    </source>
</evidence>
<protein>
    <submittedName>
        <fullName evidence="8">Carbohydrate-binding module family 50</fullName>
    </submittedName>
</protein>
<evidence type="ECO:0000259" key="7">
    <source>
        <dbReference type="PROSITE" id="PS51782"/>
    </source>
</evidence>
<dbReference type="InterPro" id="IPR036779">
    <property type="entry name" value="LysM_dom_sf"/>
</dbReference>
<evidence type="ECO:0000256" key="2">
    <source>
        <dbReference type="ARBA" id="ARBA00022729"/>
    </source>
</evidence>
<evidence type="ECO:0000256" key="4">
    <source>
        <dbReference type="ARBA" id="ARBA00044955"/>
    </source>
</evidence>
<dbReference type="PANTHER" id="PTHR34997:SF2">
    <property type="entry name" value="LYSM DOMAIN-CONTAINING PROTEIN-RELATED"/>
    <property type="match status" value="1"/>
</dbReference>
<keyword evidence="1" id="KW-0147">Chitin-binding</keyword>
<dbReference type="OrthoDB" id="2281372at2759"/>
<keyword evidence="2 6" id="KW-0732">Signal</keyword>
<feature type="domain" description="LysM" evidence="7">
    <location>
        <begin position="238"/>
        <end position="284"/>
    </location>
</feature>
<feature type="region of interest" description="Disordered" evidence="5">
    <location>
        <begin position="76"/>
        <end position="133"/>
    </location>
</feature>
<keyword evidence="3" id="KW-0843">Virulence</keyword>
<evidence type="ECO:0000256" key="6">
    <source>
        <dbReference type="SAM" id="SignalP"/>
    </source>
</evidence>
<feature type="domain" description="LysM" evidence="7">
    <location>
        <begin position="326"/>
        <end position="372"/>
    </location>
</feature>
<feature type="domain" description="LysM" evidence="7">
    <location>
        <begin position="149"/>
        <end position="195"/>
    </location>
</feature>
<dbReference type="RefSeq" id="XP_037204255.1">
    <property type="nucleotide sequence ID" value="XM_037355502.1"/>
</dbReference>
<gene>
    <name evidence="8" type="ORF">FTJAE_8662</name>
</gene>
<feature type="region of interest" description="Disordered" evidence="5">
    <location>
        <begin position="290"/>
        <end position="309"/>
    </location>
</feature>
<feature type="domain" description="LysM" evidence="7">
    <location>
        <begin position="406"/>
        <end position="452"/>
    </location>
</feature>
<keyword evidence="9" id="KW-1185">Reference proteome</keyword>
<dbReference type="GeneID" id="59307772"/>
<dbReference type="GO" id="GO:0008061">
    <property type="term" value="F:chitin binding"/>
    <property type="evidence" value="ECO:0007669"/>
    <property type="project" value="UniProtKB-KW"/>
</dbReference>
<sequence>MHLTTLLAASLLPALPYARSIPSRRGVDCSFYTSPDSGATCATFAEAWGMSEDDLKALNSGVKCPDIDTQNTYCVIGSVNDDPDEPSPTAPPPKSTAPASTKVTSAIKTTPTAVTPTVTQKPTTTKQPSGNGVKTPEAIQEGMVSNCNKFHYVSPTTTCQGILNYNKITLADFVKWNPAVGKDCSGLWAETSACVGVIGGSTPSLTTTTKPKPSATTPANGIKTPEAIQEGMVSNCNKFHEVKDTTTCQGILNYNKITLADFVKWNPAVGKDCSGLWKGTSACVGVIGSTPSPTTTTKPKPSTTTPANGIKTPPAIQEGMVANCNKFHAVKDTTTCQGIVEYNKITLADFIKWNPAVGKDCSGLWKGTSACVGVVGSKPQPTATAPSNGIKTPSPIQDGMVKNCITFHYISSTTTCQALLKYRKITMEQFFKWNPAVKKDCSGLWKDTNACVAVK</sequence>
<comment type="similarity">
    <text evidence="4">Belongs to the secreted LysM effector family.</text>
</comment>
<dbReference type="AlphaFoldDB" id="A0A8H5R9W0"/>
<comment type="caution">
    <text evidence="8">The sequence shown here is derived from an EMBL/GenBank/DDBJ whole genome shotgun (WGS) entry which is preliminary data.</text>
</comment>
<dbReference type="Pfam" id="PF01476">
    <property type="entry name" value="LysM"/>
    <property type="match status" value="1"/>
</dbReference>
<feature type="compositionally biased region" description="Low complexity" evidence="5">
    <location>
        <begin position="290"/>
        <end position="306"/>
    </location>
</feature>
<feature type="chain" id="PRO_5034695092" evidence="6">
    <location>
        <begin position="21"/>
        <end position="455"/>
    </location>
</feature>
<feature type="compositionally biased region" description="Pro residues" evidence="5">
    <location>
        <begin position="86"/>
        <end position="95"/>
    </location>
</feature>
<evidence type="ECO:0000256" key="5">
    <source>
        <dbReference type="SAM" id="MobiDB-lite"/>
    </source>
</evidence>
<dbReference type="EMBL" id="JAAQRI010000189">
    <property type="protein sequence ID" value="KAF5629023.1"/>
    <property type="molecule type" value="Genomic_DNA"/>
</dbReference>
<dbReference type="Proteomes" id="UP000530670">
    <property type="component" value="Unassembled WGS sequence"/>
</dbReference>
<dbReference type="InterPro" id="IPR052210">
    <property type="entry name" value="LysM1-like"/>
</dbReference>
<dbReference type="Gene3D" id="3.10.350.10">
    <property type="entry name" value="LysM domain"/>
    <property type="match status" value="5"/>
</dbReference>
<accession>A0A8H5R9W0</accession>
<dbReference type="InterPro" id="IPR018392">
    <property type="entry name" value="LysM"/>
</dbReference>
<name>A0A8H5R9W0_9HYPO</name>
<dbReference type="PANTHER" id="PTHR34997">
    <property type="entry name" value="AM15"/>
    <property type="match status" value="1"/>
</dbReference>
<reference evidence="8 9" key="1">
    <citation type="submission" date="2020-05" db="EMBL/GenBank/DDBJ databases">
        <title>Identification and distribution of gene clusters putatively required for synthesis of sphingolipid metabolism inhibitors in phylogenetically diverse species of the filamentous fungus Fusarium.</title>
        <authorList>
            <person name="Kim H.-S."/>
            <person name="Busman M."/>
            <person name="Brown D.W."/>
            <person name="Divon H."/>
            <person name="Uhlig S."/>
            <person name="Proctor R.H."/>
        </authorList>
    </citation>
    <scope>NUCLEOTIDE SEQUENCE [LARGE SCALE GENOMIC DNA]</scope>
    <source>
        <strain evidence="8 9">NRRL 66243</strain>
    </source>
</reference>
<organism evidence="8 9">
    <name type="scientific">Fusarium tjaetaba</name>
    <dbReference type="NCBI Taxonomy" id="1567544"/>
    <lineage>
        <taxon>Eukaryota</taxon>
        <taxon>Fungi</taxon>
        <taxon>Dikarya</taxon>
        <taxon>Ascomycota</taxon>
        <taxon>Pezizomycotina</taxon>
        <taxon>Sordariomycetes</taxon>
        <taxon>Hypocreomycetidae</taxon>
        <taxon>Hypocreales</taxon>
        <taxon>Nectriaceae</taxon>
        <taxon>Fusarium</taxon>
        <taxon>Fusarium fujikuroi species complex</taxon>
    </lineage>
</organism>
<proteinExistence type="inferred from homology"/>